<gene>
    <name evidence="1" type="ORF">AVEN_162083_1</name>
</gene>
<evidence type="ECO:0000313" key="2">
    <source>
        <dbReference type="Proteomes" id="UP000499080"/>
    </source>
</evidence>
<dbReference type="AlphaFoldDB" id="A0A4Y2H3D3"/>
<comment type="caution">
    <text evidence="1">The sequence shown here is derived from an EMBL/GenBank/DDBJ whole genome shotgun (WGS) entry which is preliminary data.</text>
</comment>
<keyword evidence="2" id="KW-1185">Reference proteome</keyword>
<protein>
    <submittedName>
        <fullName evidence="1">Uncharacterized protein</fullName>
    </submittedName>
</protein>
<name>A0A4Y2H3D3_ARAVE</name>
<reference evidence="1 2" key="1">
    <citation type="journal article" date="2019" name="Sci. Rep.">
        <title>Orb-weaving spider Araneus ventricosus genome elucidates the spidroin gene catalogue.</title>
        <authorList>
            <person name="Kono N."/>
            <person name="Nakamura H."/>
            <person name="Ohtoshi R."/>
            <person name="Moran D.A.P."/>
            <person name="Shinohara A."/>
            <person name="Yoshida Y."/>
            <person name="Fujiwara M."/>
            <person name="Mori M."/>
            <person name="Tomita M."/>
            <person name="Arakawa K."/>
        </authorList>
    </citation>
    <scope>NUCLEOTIDE SEQUENCE [LARGE SCALE GENOMIC DNA]</scope>
</reference>
<accession>A0A4Y2H3D3</accession>
<sequence>MALVKIVISVFNNSEIKALIHQERTDGMLILTSFAHQQEMFEKFMRILSNINLPPFLKHKIAWLIIPIIHESDYWRAEHIFLTEDVNIDLQSYLRWRSSGMIDWKKTAENLVQTQKLDVTKRFLLSCLYCLKDYVFAIWNEMSAIQKESIIQDKEFSVVEHWVRWLKHGTEINWSRILRNYIASNHQFFHETPLSLSCFAQELTPGERQEYFRHHIRNSAVCNDDLLVYLHQVEPNERLNMFREHAYHILFLHLEWPNQERFMYVVNSMWGYLREDEFLYLFLYLTARQQQMRRDFDYSKLAQEFWQESPDHLKEFVRNALLPRP</sequence>
<organism evidence="1 2">
    <name type="scientific">Araneus ventricosus</name>
    <name type="common">Orbweaver spider</name>
    <name type="synonym">Epeira ventricosa</name>
    <dbReference type="NCBI Taxonomy" id="182803"/>
    <lineage>
        <taxon>Eukaryota</taxon>
        <taxon>Metazoa</taxon>
        <taxon>Ecdysozoa</taxon>
        <taxon>Arthropoda</taxon>
        <taxon>Chelicerata</taxon>
        <taxon>Arachnida</taxon>
        <taxon>Araneae</taxon>
        <taxon>Araneomorphae</taxon>
        <taxon>Entelegynae</taxon>
        <taxon>Araneoidea</taxon>
        <taxon>Araneidae</taxon>
        <taxon>Araneus</taxon>
    </lineage>
</organism>
<dbReference type="EMBL" id="BGPR01001741">
    <property type="protein sequence ID" value="GBM60822.1"/>
    <property type="molecule type" value="Genomic_DNA"/>
</dbReference>
<dbReference type="OrthoDB" id="6410513at2759"/>
<proteinExistence type="predicted"/>
<evidence type="ECO:0000313" key="1">
    <source>
        <dbReference type="EMBL" id="GBM60822.1"/>
    </source>
</evidence>
<dbReference type="Proteomes" id="UP000499080">
    <property type="component" value="Unassembled WGS sequence"/>
</dbReference>